<accession>A0A3S5BBA6</accession>
<gene>
    <name evidence="1" type="ORF">PXEA_LOCUS35274</name>
</gene>
<dbReference type="Proteomes" id="UP000784294">
    <property type="component" value="Unassembled WGS sequence"/>
</dbReference>
<evidence type="ECO:0000313" key="1">
    <source>
        <dbReference type="EMBL" id="VEL41834.1"/>
    </source>
</evidence>
<dbReference type="EMBL" id="CAAALY010271248">
    <property type="protein sequence ID" value="VEL41834.1"/>
    <property type="molecule type" value="Genomic_DNA"/>
</dbReference>
<organism evidence="1 2">
    <name type="scientific">Protopolystoma xenopodis</name>
    <dbReference type="NCBI Taxonomy" id="117903"/>
    <lineage>
        <taxon>Eukaryota</taxon>
        <taxon>Metazoa</taxon>
        <taxon>Spiralia</taxon>
        <taxon>Lophotrochozoa</taxon>
        <taxon>Platyhelminthes</taxon>
        <taxon>Monogenea</taxon>
        <taxon>Polyopisthocotylea</taxon>
        <taxon>Polystomatidea</taxon>
        <taxon>Polystomatidae</taxon>
        <taxon>Protopolystoma</taxon>
    </lineage>
</organism>
<name>A0A3S5BBA6_9PLAT</name>
<reference evidence="1" key="1">
    <citation type="submission" date="2018-11" db="EMBL/GenBank/DDBJ databases">
        <authorList>
            <consortium name="Pathogen Informatics"/>
        </authorList>
    </citation>
    <scope>NUCLEOTIDE SEQUENCE</scope>
</reference>
<comment type="caution">
    <text evidence="1">The sequence shown here is derived from an EMBL/GenBank/DDBJ whole genome shotgun (WGS) entry which is preliminary data.</text>
</comment>
<sequence>MEKLWVSVKVQTLPLMRPKAPMRRESTNRTKGSIAWYMATSWPRHNPGLRHLPPQTDLLAVMQAVMPRGEQWLVEMPESQRPYTNHCANSATLPSVAATGWALRTRGTVTVWTGRT</sequence>
<evidence type="ECO:0000313" key="2">
    <source>
        <dbReference type="Proteomes" id="UP000784294"/>
    </source>
</evidence>
<protein>
    <submittedName>
        <fullName evidence="1">Uncharacterized protein</fullName>
    </submittedName>
</protein>
<keyword evidence="2" id="KW-1185">Reference proteome</keyword>
<dbReference type="AlphaFoldDB" id="A0A3S5BBA6"/>
<proteinExistence type="predicted"/>